<evidence type="ECO:0000256" key="7">
    <source>
        <dbReference type="ARBA" id="ARBA00023004"/>
    </source>
</evidence>
<dbReference type="GO" id="GO:0046872">
    <property type="term" value="F:metal ion binding"/>
    <property type="evidence" value="ECO:0007669"/>
    <property type="project" value="UniProtKB-KW"/>
</dbReference>
<dbReference type="Proteomes" id="UP000252586">
    <property type="component" value="Unassembled WGS sequence"/>
</dbReference>
<evidence type="ECO:0000256" key="4">
    <source>
        <dbReference type="ARBA" id="ARBA00022723"/>
    </source>
</evidence>
<keyword evidence="4" id="KW-0479">Metal-binding</keyword>
<dbReference type="InterPro" id="IPR039261">
    <property type="entry name" value="FNR_nucleotide-bd"/>
</dbReference>
<dbReference type="InterPro" id="IPR001041">
    <property type="entry name" value="2Fe-2S_ferredoxin-type"/>
</dbReference>
<dbReference type="InterPro" id="IPR036010">
    <property type="entry name" value="2Fe-2S_ferredoxin-like_sf"/>
</dbReference>
<dbReference type="PROSITE" id="PS51085">
    <property type="entry name" value="2FE2S_FER_2"/>
    <property type="match status" value="1"/>
</dbReference>
<proteinExistence type="predicted"/>
<comment type="caution">
    <text evidence="11">The sequence shown here is derived from an EMBL/GenBank/DDBJ whole genome shotgun (WGS) entry which is preliminary data.</text>
</comment>
<dbReference type="SUPFAM" id="SSF63380">
    <property type="entry name" value="Riboflavin synthase domain-like"/>
    <property type="match status" value="1"/>
</dbReference>
<dbReference type="PROSITE" id="PS00197">
    <property type="entry name" value="2FE2S_FER_1"/>
    <property type="match status" value="1"/>
</dbReference>
<dbReference type="SUPFAM" id="SSF54292">
    <property type="entry name" value="2Fe-2S ferredoxin-like"/>
    <property type="match status" value="1"/>
</dbReference>
<dbReference type="InterPro" id="IPR008333">
    <property type="entry name" value="Cbr1-like_FAD-bd_dom"/>
</dbReference>
<dbReference type="Gene3D" id="3.40.50.80">
    <property type="entry name" value="Nucleotide-binding domain of ferredoxin-NADP reductase (FNR) module"/>
    <property type="match status" value="1"/>
</dbReference>
<dbReference type="SUPFAM" id="SSF52343">
    <property type="entry name" value="Ferredoxin reductase-like, C-terminal NADP-linked domain"/>
    <property type="match status" value="1"/>
</dbReference>
<keyword evidence="6" id="KW-0560">Oxidoreductase</keyword>
<dbReference type="PANTHER" id="PTHR47354">
    <property type="entry name" value="NADH OXIDOREDUCTASE HCR"/>
    <property type="match status" value="1"/>
</dbReference>
<dbReference type="CDD" id="cd00207">
    <property type="entry name" value="fer2"/>
    <property type="match status" value="1"/>
</dbReference>
<dbReference type="PANTHER" id="PTHR47354:SF8">
    <property type="entry name" value="1,2-PHENYLACETYL-COA EPOXIDASE, SUBUNIT E"/>
    <property type="match status" value="1"/>
</dbReference>
<dbReference type="GO" id="GO:0051537">
    <property type="term" value="F:2 iron, 2 sulfur cluster binding"/>
    <property type="evidence" value="ECO:0007669"/>
    <property type="project" value="UniProtKB-KW"/>
</dbReference>
<dbReference type="OrthoDB" id="9796486at2"/>
<dbReference type="Gene3D" id="2.40.30.10">
    <property type="entry name" value="Translation factors"/>
    <property type="match status" value="1"/>
</dbReference>
<gene>
    <name evidence="11" type="ORF">DFR74_102631</name>
</gene>
<dbReference type="EMBL" id="QNRE01000002">
    <property type="protein sequence ID" value="RBO94208.1"/>
    <property type="molecule type" value="Genomic_DNA"/>
</dbReference>
<dbReference type="AlphaFoldDB" id="A0A366DYD8"/>
<dbReference type="GO" id="GO:0004497">
    <property type="term" value="F:monooxygenase activity"/>
    <property type="evidence" value="ECO:0007669"/>
    <property type="project" value="UniProtKB-KW"/>
</dbReference>
<evidence type="ECO:0000313" key="11">
    <source>
        <dbReference type="EMBL" id="RBO94208.1"/>
    </source>
</evidence>
<keyword evidence="5" id="KW-0274">FAD</keyword>
<comment type="cofactor">
    <cofactor evidence="1">
        <name>FAD</name>
        <dbReference type="ChEBI" id="CHEBI:57692"/>
    </cofactor>
</comment>
<evidence type="ECO:0000259" key="9">
    <source>
        <dbReference type="PROSITE" id="PS51085"/>
    </source>
</evidence>
<name>A0A366DYD8_9NOCA</name>
<dbReference type="InterPro" id="IPR050415">
    <property type="entry name" value="MRET"/>
</dbReference>
<evidence type="ECO:0000313" key="12">
    <source>
        <dbReference type="Proteomes" id="UP000252586"/>
    </source>
</evidence>
<dbReference type="InterPro" id="IPR001433">
    <property type="entry name" value="OxRdtase_FAD/NAD-bd"/>
</dbReference>
<dbReference type="PROSITE" id="PS51384">
    <property type="entry name" value="FAD_FR"/>
    <property type="match status" value="1"/>
</dbReference>
<dbReference type="InterPro" id="IPR012675">
    <property type="entry name" value="Beta-grasp_dom_sf"/>
</dbReference>
<dbReference type="InterPro" id="IPR017927">
    <property type="entry name" value="FAD-bd_FR_type"/>
</dbReference>
<organism evidence="11 12">
    <name type="scientific">Nocardia puris</name>
    <dbReference type="NCBI Taxonomy" id="208602"/>
    <lineage>
        <taxon>Bacteria</taxon>
        <taxon>Bacillati</taxon>
        <taxon>Actinomycetota</taxon>
        <taxon>Actinomycetes</taxon>
        <taxon>Mycobacteriales</taxon>
        <taxon>Nocardiaceae</taxon>
        <taxon>Nocardia</taxon>
    </lineage>
</organism>
<evidence type="ECO:0000256" key="8">
    <source>
        <dbReference type="ARBA" id="ARBA00023014"/>
    </source>
</evidence>
<dbReference type="InterPro" id="IPR017938">
    <property type="entry name" value="Riboflavin_synthase-like_b-brl"/>
</dbReference>
<dbReference type="STRING" id="1210090.GCA_001613185_06942"/>
<keyword evidence="8" id="KW-0411">Iron-sulfur</keyword>
<evidence type="ECO:0000256" key="5">
    <source>
        <dbReference type="ARBA" id="ARBA00022827"/>
    </source>
</evidence>
<dbReference type="GO" id="GO:0050660">
    <property type="term" value="F:flavin adenine dinucleotide binding"/>
    <property type="evidence" value="ECO:0007669"/>
    <property type="project" value="TreeGrafter"/>
</dbReference>
<keyword evidence="2" id="KW-0285">Flavoprotein</keyword>
<reference evidence="11 12" key="1">
    <citation type="submission" date="2018-06" db="EMBL/GenBank/DDBJ databases">
        <title>Genomic Encyclopedia of Type Strains, Phase IV (KMG-IV): sequencing the most valuable type-strain genomes for metagenomic binning, comparative biology and taxonomic classification.</title>
        <authorList>
            <person name="Goeker M."/>
        </authorList>
    </citation>
    <scope>NUCLEOTIDE SEQUENCE [LARGE SCALE GENOMIC DNA]</scope>
    <source>
        <strain evidence="11 12">DSM 44599</strain>
    </source>
</reference>
<feature type="domain" description="FAD-binding FR-type" evidence="10">
    <location>
        <begin position="13"/>
        <end position="119"/>
    </location>
</feature>
<keyword evidence="3" id="KW-0001">2Fe-2S</keyword>
<dbReference type="CDD" id="cd06214">
    <property type="entry name" value="PA_degradation_oxidoreductase_like"/>
    <property type="match status" value="1"/>
</dbReference>
<dbReference type="RefSeq" id="WP_067514550.1">
    <property type="nucleotide sequence ID" value="NZ_QNRE01000002.1"/>
</dbReference>
<sequence>MTDLATRATTANAHVHTLEIVEVIVETARARSLVFAVPDELAHRFRYHPGQFLTLEIPGAGGDSMARCYSLSSSPHLDDTLVVTVKRVEGGYASNWLCDNAVPGMSLRVLTPSGVFVPKSLDADLLLLAAGSGITPVMSIAKSALLGGSATVYALYANTDAESVIFGAELAEMTVEFPDRFQVVHWLESERGRPSAAALAGLIAPYRAYRAYVCGPEPFMAASRAALRAIGMPDNHVHVEKFRSLTGDPFADIVRPEGGGAAASATVALDGRTIGLEWPRGTPLLDVLLSNGYDAPYSCRAGECSACACTVRSGEVRMLKNDTLVDADLALGLTLACQTIPVSERIEIAFDQ</sequence>
<dbReference type="PRINTS" id="PR00410">
    <property type="entry name" value="PHEHYDRXLASE"/>
</dbReference>
<evidence type="ECO:0000256" key="1">
    <source>
        <dbReference type="ARBA" id="ARBA00001974"/>
    </source>
</evidence>
<accession>A0A366DYD8</accession>
<feature type="domain" description="2Fe-2S ferredoxin-type" evidence="9">
    <location>
        <begin position="263"/>
        <end position="352"/>
    </location>
</feature>
<dbReference type="Pfam" id="PF00970">
    <property type="entry name" value="FAD_binding_6"/>
    <property type="match status" value="1"/>
</dbReference>
<dbReference type="Gene3D" id="3.10.20.30">
    <property type="match status" value="1"/>
</dbReference>
<dbReference type="InterPro" id="IPR006058">
    <property type="entry name" value="2Fe2S_fd_BS"/>
</dbReference>
<protein>
    <submittedName>
        <fullName evidence="11">3-ketosteroid 9alpha-monooxygenase subunit B</fullName>
    </submittedName>
</protein>
<evidence type="ECO:0000256" key="6">
    <source>
        <dbReference type="ARBA" id="ARBA00023002"/>
    </source>
</evidence>
<evidence type="ECO:0000259" key="10">
    <source>
        <dbReference type="PROSITE" id="PS51384"/>
    </source>
</evidence>
<keyword evidence="11" id="KW-0503">Monooxygenase</keyword>
<keyword evidence="7" id="KW-0408">Iron</keyword>
<evidence type="ECO:0000256" key="2">
    <source>
        <dbReference type="ARBA" id="ARBA00022630"/>
    </source>
</evidence>
<keyword evidence="12" id="KW-1185">Reference proteome</keyword>
<dbReference type="Pfam" id="PF00111">
    <property type="entry name" value="Fer2"/>
    <property type="match status" value="1"/>
</dbReference>
<dbReference type="Pfam" id="PF00175">
    <property type="entry name" value="NAD_binding_1"/>
    <property type="match status" value="1"/>
</dbReference>
<evidence type="ECO:0000256" key="3">
    <source>
        <dbReference type="ARBA" id="ARBA00022714"/>
    </source>
</evidence>